<dbReference type="EMBL" id="LXQA010252109">
    <property type="protein sequence ID" value="MCI38111.1"/>
    <property type="molecule type" value="Genomic_DNA"/>
</dbReference>
<protein>
    <submittedName>
        <fullName evidence="2">Uncharacterized protein</fullName>
    </submittedName>
</protein>
<proteinExistence type="predicted"/>
<evidence type="ECO:0000313" key="2">
    <source>
        <dbReference type="EMBL" id="MCI38111.1"/>
    </source>
</evidence>
<evidence type="ECO:0000256" key="1">
    <source>
        <dbReference type="SAM" id="MobiDB-lite"/>
    </source>
</evidence>
<dbReference type="AlphaFoldDB" id="A0A392RNA2"/>
<reference evidence="2 3" key="1">
    <citation type="journal article" date="2018" name="Front. Plant Sci.">
        <title>Red Clover (Trifolium pratense) and Zigzag Clover (T. medium) - A Picture of Genomic Similarities and Differences.</title>
        <authorList>
            <person name="Dluhosova J."/>
            <person name="Istvanek J."/>
            <person name="Nedelnik J."/>
            <person name="Repkova J."/>
        </authorList>
    </citation>
    <scope>NUCLEOTIDE SEQUENCE [LARGE SCALE GENOMIC DNA]</scope>
    <source>
        <strain evidence="3">cv. 10/8</strain>
        <tissue evidence="2">Leaf</tissue>
    </source>
</reference>
<accession>A0A392RNA2</accession>
<dbReference type="Proteomes" id="UP000265520">
    <property type="component" value="Unassembled WGS sequence"/>
</dbReference>
<feature type="region of interest" description="Disordered" evidence="1">
    <location>
        <begin position="91"/>
        <end position="125"/>
    </location>
</feature>
<feature type="non-terminal residue" evidence="2">
    <location>
        <position position="125"/>
    </location>
</feature>
<feature type="compositionally biased region" description="Basic and acidic residues" evidence="1">
    <location>
        <begin position="111"/>
        <end position="125"/>
    </location>
</feature>
<comment type="caution">
    <text evidence="2">The sequence shown here is derived from an EMBL/GenBank/DDBJ whole genome shotgun (WGS) entry which is preliminary data.</text>
</comment>
<name>A0A392RNA2_9FABA</name>
<feature type="compositionally biased region" description="Polar residues" evidence="1">
    <location>
        <begin position="92"/>
        <end position="110"/>
    </location>
</feature>
<evidence type="ECO:0000313" key="3">
    <source>
        <dbReference type="Proteomes" id="UP000265520"/>
    </source>
</evidence>
<organism evidence="2 3">
    <name type="scientific">Trifolium medium</name>
    <dbReference type="NCBI Taxonomy" id="97028"/>
    <lineage>
        <taxon>Eukaryota</taxon>
        <taxon>Viridiplantae</taxon>
        <taxon>Streptophyta</taxon>
        <taxon>Embryophyta</taxon>
        <taxon>Tracheophyta</taxon>
        <taxon>Spermatophyta</taxon>
        <taxon>Magnoliopsida</taxon>
        <taxon>eudicotyledons</taxon>
        <taxon>Gunneridae</taxon>
        <taxon>Pentapetalae</taxon>
        <taxon>rosids</taxon>
        <taxon>fabids</taxon>
        <taxon>Fabales</taxon>
        <taxon>Fabaceae</taxon>
        <taxon>Papilionoideae</taxon>
        <taxon>50 kb inversion clade</taxon>
        <taxon>NPAAA clade</taxon>
        <taxon>Hologalegina</taxon>
        <taxon>IRL clade</taxon>
        <taxon>Trifolieae</taxon>
        <taxon>Trifolium</taxon>
    </lineage>
</organism>
<keyword evidence="3" id="KW-1185">Reference proteome</keyword>
<sequence>MKEVNRIFVQTKDGRTGQKITNEVINLEQPDPVNAMATVEVNFKRSDVNNNLDATSSSKIDGIKSKNLQKSMSQQNKFAVLGESMVEGLDLANQQGSQRTPNTPGSSQVKATEKGKEVETRMEPA</sequence>